<comment type="caution">
    <text evidence="3">The sequence shown here is derived from an EMBL/GenBank/DDBJ whole genome shotgun (WGS) entry which is preliminary data.</text>
</comment>
<keyword evidence="2" id="KW-0472">Membrane</keyword>
<dbReference type="RefSeq" id="WP_377379494.1">
    <property type="nucleotide sequence ID" value="NZ_JBHSSW010000017.1"/>
</dbReference>
<evidence type="ECO:0000256" key="1">
    <source>
        <dbReference type="SAM" id="Coils"/>
    </source>
</evidence>
<evidence type="ECO:0000313" key="3">
    <source>
        <dbReference type="EMBL" id="MFC6198888.1"/>
    </source>
</evidence>
<dbReference type="EMBL" id="JBHSSW010000017">
    <property type="protein sequence ID" value="MFC6198888.1"/>
    <property type="molecule type" value="Genomic_DNA"/>
</dbReference>
<accession>A0ABW1SCB1</accession>
<protein>
    <recommendedName>
        <fullName evidence="5">DUF4760 domain-containing protein</fullName>
    </recommendedName>
</protein>
<feature type="coiled-coil region" evidence="1">
    <location>
        <begin position="77"/>
        <end position="104"/>
    </location>
</feature>
<evidence type="ECO:0000313" key="4">
    <source>
        <dbReference type="Proteomes" id="UP001596303"/>
    </source>
</evidence>
<keyword evidence="4" id="KW-1185">Reference proteome</keyword>
<keyword evidence="2" id="KW-1133">Transmembrane helix</keyword>
<name>A0ABW1SCB1_9PROT</name>
<sequence>MLKTVISVLLAMAMLAIAIVIWAYISRFGMTLSLSHQEWSEFGDFFGGTIGTVLAFVSLLALLVTIYLQNLELRATRDELAETRLIHEQQADSLNEQVEIAKNEAKANLTFSMLERWASATTRELRSEAWDELEASYGFDDTPISLADLGARNPKALTGLLEVCQFISDLNKMIHLKRVDETLVFTMFFNSLYPWFEFIPRIEVSKRAASSRALSYSSRVEDWYETWVFSLQPWFERLAAEQGGEVRSPSDHGQT</sequence>
<organism evidence="3 4">
    <name type="scientific">Ponticaulis profundi</name>
    <dbReference type="NCBI Taxonomy" id="2665222"/>
    <lineage>
        <taxon>Bacteria</taxon>
        <taxon>Pseudomonadati</taxon>
        <taxon>Pseudomonadota</taxon>
        <taxon>Alphaproteobacteria</taxon>
        <taxon>Hyphomonadales</taxon>
        <taxon>Hyphomonadaceae</taxon>
        <taxon>Ponticaulis</taxon>
    </lineage>
</organism>
<evidence type="ECO:0008006" key="5">
    <source>
        <dbReference type="Google" id="ProtNLM"/>
    </source>
</evidence>
<feature type="transmembrane region" description="Helical" evidence="2">
    <location>
        <begin position="5"/>
        <end position="25"/>
    </location>
</feature>
<keyword evidence="1" id="KW-0175">Coiled coil</keyword>
<evidence type="ECO:0000256" key="2">
    <source>
        <dbReference type="SAM" id="Phobius"/>
    </source>
</evidence>
<reference evidence="4" key="1">
    <citation type="journal article" date="2019" name="Int. J. Syst. Evol. Microbiol.">
        <title>The Global Catalogue of Microorganisms (GCM) 10K type strain sequencing project: providing services to taxonomists for standard genome sequencing and annotation.</title>
        <authorList>
            <consortium name="The Broad Institute Genomics Platform"/>
            <consortium name="The Broad Institute Genome Sequencing Center for Infectious Disease"/>
            <person name="Wu L."/>
            <person name="Ma J."/>
        </authorList>
    </citation>
    <scope>NUCLEOTIDE SEQUENCE [LARGE SCALE GENOMIC DNA]</scope>
    <source>
        <strain evidence="4">CGMCC-1.15741</strain>
    </source>
</reference>
<gene>
    <name evidence="3" type="ORF">ACFQDM_12415</name>
</gene>
<keyword evidence="2" id="KW-0812">Transmembrane</keyword>
<feature type="transmembrane region" description="Helical" evidence="2">
    <location>
        <begin position="45"/>
        <end position="68"/>
    </location>
</feature>
<proteinExistence type="predicted"/>
<dbReference type="Proteomes" id="UP001596303">
    <property type="component" value="Unassembled WGS sequence"/>
</dbReference>